<organism evidence="1">
    <name type="scientific">Tetraodon nigroviridis</name>
    <name type="common">Spotted green pufferfish</name>
    <name type="synonym">Chelonodon nigroviridis</name>
    <dbReference type="NCBI Taxonomy" id="99883"/>
    <lineage>
        <taxon>Eukaryota</taxon>
        <taxon>Metazoa</taxon>
        <taxon>Chordata</taxon>
        <taxon>Craniata</taxon>
        <taxon>Vertebrata</taxon>
        <taxon>Euteleostomi</taxon>
        <taxon>Actinopterygii</taxon>
        <taxon>Neopterygii</taxon>
        <taxon>Teleostei</taxon>
        <taxon>Neoteleostei</taxon>
        <taxon>Acanthomorphata</taxon>
        <taxon>Eupercaria</taxon>
        <taxon>Tetraodontiformes</taxon>
        <taxon>Tetradontoidea</taxon>
        <taxon>Tetraodontidae</taxon>
        <taxon>Tetraodon</taxon>
    </lineage>
</organism>
<proteinExistence type="predicted"/>
<reference evidence="1" key="2">
    <citation type="submission" date="2004-02" db="EMBL/GenBank/DDBJ databases">
        <authorList>
            <consortium name="Genoscope"/>
            <consortium name="Whitehead Institute Centre for Genome Research"/>
        </authorList>
    </citation>
    <scope>NUCLEOTIDE SEQUENCE</scope>
</reference>
<dbReference type="AlphaFoldDB" id="Q4RBD8"/>
<accession>Q4RBD8</accession>
<name>Q4RBD8_TETNG</name>
<gene>
    <name evidence="1" type="ORF">GSTENG00038544001</name>
</gene>
<protein>
    <submittedName>
        <fullName evidence="1">(spotted green pufferfish) hypothetical protein</fullName>
    </submittedName>
</protein>
<evidence type="ECO:0000313" key="1">
    <source>
        <dbReference type="EMBL" id="CAG14295.1"/>
    </source>
</evidence>
<reference evidence="1" key="1">
    <citation type="journal article" date="2004" name="Nature">
        <title>Genome duplication in the teleost fish Tetraodon nigroviridis reveals the early vertebrate proto-karyotype.</title>
        <authorList>
            <person name="Jaillon O."/>
            <person name="Aury J.-M."/>
            <person name="Brunet F."/>
            <person name="Petit J.-L."/>
            <person name="Stange-Thomann N."/>
            <person name="Mauceli E."/>
            <person name="Bouneau L."/>
            <person name="Fischer C."/>
            <person name="Ozouf-Costaz C."/>
            <person name="Bernot A."/>
            <person name="Nicaud S."/>
            <person name="Jaffe D."/>
            <person name="Fisher S."/>
            <person name="Lutfalla G."/>
            <person name="Dossat C."/>
            <person name="Segurens B."/>
            <person name="Dasilva C."/>
            <person name="Salanoubat M."/>
            <person name="Levy M."/>
            <person name="Boudet N."/>
            <person name="Castellano S."/>
            <person name="Anthouard V."/>
            <person name="Jubin C."/>
            <person name="Castelli V."/>
            <person name="Katinka M."/>
            <person name="Vacherie B."/>
            <person name="Biemont C."/>
            <person name="Skalli Z."/>
            <person name="Cattolico L."/>
            <person name="Poulain J."/>
            <person name="De Berardinis V."/>
            <person name="Cruaud C."/>
            <person name="Duprat S."/>
            <person name="Brottier P."/>
            <person name="Coutanceau J.-P."/>
            <person name="Gouzy J."/>
            <person name="Parra G."/>
            <person name="Lardier G."/>
            <person name="Chapple C."/>
            <person name="McKernan K.J."/>
            <person name="McEwan P."/>
            <person name="Bosak S."/>
            <person name="Kellis M."/>
            <person name="Volff J.-N."/>
            <person name="Guigo R."/>
            <person name="Zody M.C."/>
            <person name="Mesirov J."/>
            <person name="Lindblad-Toh K."/>
            <person name="Birren B."/>
            <person name="Nusbaum C."/>
            <person name="Kahn D."/>
            <person name="Robinson-Rechavi M."/>
            <person name="Laudet V."/>
            <person name="Schachter V."/>
            <person name="Quetier F."/>
            <person name="Saurin W."/>
            <person name="Scarpelli C."/>
            <person name="Wincker P."/>
            <person name="Lander E.S."/>
            <person name="Weissenbach J."/>
            <person name="Roest Crollius H."/>
        </authorList>
    </citation>
    <scope>NUCLEOTIDE SEQUENCE [LARGE SCALE GENOMIC DNA]</scope>
</reference>
<dbReference type="OrthoDB" id="25571at2759"/>
<sequence>MNEITSHMLEVVQAHMILRTPQSMGGGGGGMNSNLTLMSRTNMETMKGSYTGVDMMATNGLSANQNQVIVNDRSMITPKIRWTDH</sequence>
<dbReference type="EMBL" id="CAAE01021640">
    <property type="protein sequence ID" value="CAG14295.1"/>
    <property type="molecule type" value="Genomic_DNA"/>
</dbReference>
<comment type="caution">
    <text evidence="1">The sequence shown here is derived from an EMBL/GenBank/DDBJ whole genome shotgun (WGS) entry which is preliminary data.</text>
</comment>
<dbReference type="KEGG" id="tng:GSTEN00038544G001"/>